<dbReference type="InterPro" id="IPR036390">
    <property type="entry name" value="WH_DNA-bd_sf"/>
</dbReference>
<organism evidence="5">
    <name type="scientific">uncultured Sulfurovum sp</name>
    <dbReference type="NCBI Taxonomy" id="269237"/>
    <lineage>
        <taxon>Bacteria</taxon>
        <taxon>Pseudomonadati</taxon>
        <taxon>Campylobacterota</taxon>
        <taxon>Epsilonproteobacteria</taxon>
        <taxon>Campylobacterales</taxon>
        <taxon>Sulfurovaceae</taxon>
        <taxon>Sulfurovum</taxon>
        <taxon>environmental samples</taxon>
    </lineage>
</organism>
<evidence type="ECO:0000313" key="5">
    <source>
        <dbReference type="EMBL" id="CAA6810438.1"/>
    </source>
</evidence>
<dbReference type="SUPFAM" id="SSF46785">
    <property type="entry name" value="Winged helix' DNA-binding domain"/>
    <property type="match status" value="1"/>
</dbReference>
<dbReference type="PANTHER" id="PTHR33204:SF29">
    <property type="entry name" value="TRANSCRIPTIONAL REGULATOR"/>
    <property type="match status" value="1"/>
</dbReference>
<keyword evidence="2" id="KW-0238">DNA-binding</keyword>
<evidence type="ECO:0000256" key="3">
    <source>
        <dbReference type="ARBA" id="ARBA00023163"/>
    </source>
</evidence>
<dbReference type="AlphaFoldDB" id="A0A6S6SJY5"/>
<reference evidence="5" key="1">
    <citation type="submission" date="2020-01" db="EMBL/GenBank/DDBJ databases">
        <authorList>
            <person name="Meier V. D."/>
            <person name="Meier V D."/>
        </authorList>
    </citation>
    <scope>NUCLEOTIDE SEQUENCE</scope>
    <source>
        <strain evidence="5">HLG_WM_MAG_04</strain>
    </source>
</reference>
<feature type="domain" description="HTH hxlR-type" evidence="4">
    <location>
        <begin position="28"/>
        <end position="126"/>
    </location>
</feature>
<dbReference type="InterPro" id="IPR002577">
    <property type="entry name" value="HTH_HxlR"/>
</dbReference>
<dbReference type="InterPro" id="IPR036388">
    <property type="entry name" value="WH-like_DNA-bd_sf"/>
</dbReference>
<dbReference type="EMBL" id="CACVAX010000029">
    <property type="protein sequence ID" value="CAA6810438.1"/>
    <property type="molecule type" value="Genomic_DNA"/>
</dbReference>
<keyword evidence="1" id="KW-0805">Transcription regulation</keyword>
<dbReference type="Gene3D" id="1.10.10.10">
    <property type="entry name" value="Winged helix-like DNA-binding domain superfamily/Winged helix DNA-binding domain"/>
    <property type="match status" value="1"/>
</dbReference>
<dbReference type="Pfam" id="PF01638">
    <property type="entry name" value="HxlR"/>
    <property type="match status" value="1"/>
</dbReference>
<keyword evidence="3" id="KW-0804">Transcription</keyword>
<proteinExistence type="predicted"/>
<protein>
    <submittedName>
        <fullName evidence="5">Transcriptional regulator HxlR, formaldehyde assimilation</fullName>
    </submittedName>
</protein>
<dbReference type="PANTHER" id="PTHR33204">
    <property type="entry name" value="TRANSCRIPTIONAL REGULATOR, MARR FAMILY"/>
    <property type="match status" value="1"/>
</dbReference>
<evidence type="ECO:0000256" key="1">
    <source>
        <dbReference type="ARBA" id="ARBA00023015"/>
    </source>
</evidence>
<sequence>MEINIFYVKIVFIKGATMYKINDKEYQCSVAVTLDIFNDKWKLFIIWNLLDNGKRFKDLHHSISEITQKTLTVKLKELEAKNIIHREVFAEVPPRVVYTLTPAGKRLTPVLKEMFHWGIDYVEEHGEISDDHVCCELEIAGKIGLQK</sequence>
<dbReference type="GO" id="GO:0003677">
    <property type="term" value="F:DNA binding"/>
    <property type="evidence" value="ECO:0007669"/>
    <property type="project" value="UniProtKB-KW"/>
</dbReference>
<dbReference type="PROSITE" id="PS51118">
    <property type="entry name" value="HTH_HXLR"/>
    <property type="match status" value="1"/>
</dbReference>
<evidence type="ECO:0000256" key="2">
    <source>
        <dbReference type="ARBA" id="ARBA00023125"/>
    </source>
</evidence>
<accession>A0A6S6SJY5</accession>
<name>A0A6S6SJY5_9BACT</name>
<evidence type="ECO:0000259" key="4">
    <source>
        <dbReference type="PROSITE" id="PS51118"/>
    </source>
</evidence>
<gene>
    <name evidence="5" type="ORF">HELGO_WM17793</name>
</gene>